<dbReference type="PROSITE" id="PS50102">
    <property type="entry name" value="RRM"/>
    <property type="match status" value="2"/>
</dbReference>
<dbReference type="CDD" id="cd12247">
    <property type="entry name" value="RRM2_U1A_like"/>
    <property type="match status" value="1"/>
</dbReference>
<gene>
    <name evidence="4" type="ORF">BBBOND_0311110</name>
</gene>
<evidence type="ECO:0000256" key="1">
    <source>
        <dbReference type="ARBA" id="ARBA00022884"/>
    </source>
</evidence>
<dbReference type="AlphaFoldDB" id="A0A061D9I9"/>
<evidence type="ECO:0000259" key="3">
    <source>
        <dbReference type="PROSITE" id="PS50102"/>
    </source>
</evidence>
<dbReference type="InterPro" id="IPR012677">
    <property type="entry name" value="Nucleotide-bd_a/b_plait_sf"/>
</dbReference>
<reference evidence="5" key="1">
    <citation type="journal article" date="2014" name="Nucleic Acids Res.">
        <title>The evolutionary dynamics of variant antigen genes in Babesia reveal a history of genomic innovation underlying host-parasite interaction.</title>
        <authorList>
            <person name="Jackson A.P."/>
            <person name="Otto T.D."/>
            <person name="Darby A."/>
            <person name="Ramaprasad A."/>
            <person name="Xia D."/>
            <person name="Echaide I.E."/>
            <person name="Farber M."/>
            <person name="Gahlot S."/>
            <person name="Gamble J."/>
            <person name="Gupta D."/>
            <person name="Gupta Y."/>
            <person name="Jackson L."/>
            <person name="Malandrin L."/>
            <person name="Malas T.B."/>
            <person name="Moussa E."/>
            <person name="Nair M."/>
            <person name="Reid A.J."/>
            <person name="Sanders M."/>
            <person name="Sharma J."/>
            <person name="Tracey A."/>
            <person name="Quail M.A."/>
            <person name="Weir W."/>
            <person name="Wastling J.M."/>
            <person name="Hall N."/>
            <person name="Willadsen P."/>
            <person name="Lingelbach K."/>
            <person name="Shiels B."/>
            <person name="Tait A."/>
            <person name="Berriman M."/>
            <person name="Allred D.R."/>
            <person name="Pain A."/>
        </authorList>
    </citation>
    <scope>NUCLEOTIDE SEQUENCE [LARGE SCALE GENOMIC DNA]</scope>
    <source>
        <strain evidence="5">Bond</strain>
    </source>
</reference>
<accession>A0A061D9I9</accession>
<dbReference type="GO" id="GO:1990904">
    <property type="term" value="C:ribonucleoprotein complex"/>
    <property type="evidence" value="ECO:0007669"/>
    <property type="project" value="UniProtKB-KW"/>
</dbReference>
<protein>
    <submittedName>
        <fullName evidence="4">U2 small nuclear ribonucleoprotein B', putative</fullName>
    </submittedName>
</protein>
<dbReference type="FunFam" id="3.30.70.330:FF:000039">
    <property type="entry name" value="U1 small nuclear ribonucleoprotein A"/>
    <property type="match status" value="1"/>
</dbReference>
<dbReference type="KEGG" id="bbig:BBBOND_0311110"/>
<dbReference type="PANTHER" id="PTHR10501">
    <property type="entry name" value="U1 SMALL NUCLEAR RIBONUCLEOPROTEIN A/U2 SMALL NUCLEAR RIBONUCLEOPROTEIN B"/>
    <property type="match status" value="1"/>
</dbReference>
<evidence type="ECO:0000313" key="5">
    <source>
        <dbReference type="Proteomes" id="UP000033188"/>
    </source>
</evidence>
<keyword evidence="4" id="KW-0687">Ribonucleoprotein</keyword>
<keyword evidence="1 2" id="KW-0694">RNA-binding</keyword>
<organism evidence="4 5">
    <name type="scientific">Babesia bigemina</name>
    <dbReference type="NCBI Taxonomy" id="5866"/>
    <lineage>
        <taxon>Eukaryota</taxon>
        <taxon>Sar</taxon>
        <taxon>Alveolata</taxon>
        <taxon>Apicomplexa</taxon>
        <taxon>Aconoidasida</taxon>
        <taxon>Piroplasmida</taxon>
        <taxon>Babesiidae</taxon>
        <taxon>Babesia</taxon>
    </lineage>
</organism>
<dbReference type="SMART" id="SM00360">
    <property type="entry name" value="RRM"/>
    <property type="match status" value="2"/>
</dbReference>
<keyword evidence="5" id="KW-1185">Reference proteome</keyword>
<dbReference type="CDD" id="cd12246">
    <property type="entry name" value="RRM1_U1A_like"/>
    <property type="match status" value="1"/>
</dbReference>
<dbReference type="OMA" id="AMQINFA"/>
<feature type="domain" description="RRM" evidence="3">
    <location>
        <begin position="216"/>
        <end position="288"/>
    </location>
</feature>
<name>A0A061D9I9_BABBI</name>
<dbReference type="InterPro" id="IPR000504">
    <property type="entry name" value="RRM_dom"/>
</dbReference>
<dbReference type="EMBL" id="LK391709">
    <property type="protein sequence ID" value="CDR97208.1"/>
    <property type="molecule type" value="Genomic_DNA"/>
</dbReference>
<proteinExistence type="predicted"/>
<dbReference type="Pfam" id="PF00076">
    <property type="entry name" value="RRM_1"/>
    <property type="match status" value="2"/>
</dbReference>
<dbReference type="RefSeq" id="XP_012769394.1">
    <property type="nucleotide sequence ID" value="XM_012913940.1"/>
</dbReference>
<dbReference type="Gene3D" id="3.30.70.330">
    <property type="match status" value="2"/>
</dbReference>
<dbReference type="Proteomes" id="UP000033188">
    <property type="component" value="Chromosome 3"/>
</dbReference>
<feature type="domain" description="RRM" evidence="3">
    <location>
        <begin position="34"/>
        <end position="113"/>
    </location>
</feature>
<sequence length="288" mass="31925">MMLPLPMHPVPAPRPVPQRYIQRVDADPSIPPNNTIYVKNLNDRVKIKLMRVQLREVFGRFGKILDVVALTSFWRRGQAFIVFETVEAAQNALNDMQGFMFHGHAMQINFAREKSDIISKADGTFKPRPPGPKKPRAIKEREEMQRKIFEKLQSDYLAGTLEGMTQPGDPKLIQALQSAQARMHDLTRSQPAGAEVLGKPVSHITTSAGPKGLPNRTLFVEGLPEGVGVSEVNAVFGGSLGFVEARVIAARRVAFVDFDNEFNAGYCMQALQGHVMGNSTISISYAKR</sequence>
<evidence type="ECO:0000313" key="4">
    <source>
        <dbReference type="EMBL" id="CDR97208.1"/>
    </source>
</evidence>
<dbReference type="GeneID" id="24565749"/>
<evidence type="ECO:0000256" key="2">
    <source>
        <dbReference type="PROSITE-ProRule" id="PRU00176"/>
    </source>
</evidence>
<dbReference type="STRING" id="5866.A0A061D9I9"/>
<dbReference type="InterPro" id="IPR035979">
    <property type="entry name" value="RBD_domain_sf"/>
</dbReference>
<dbReference type="VEuPathDB" id="PiroplasmaDB:BBBOND_0311110"/>
<dbReference type="GO" id="GO:0003723">
    <property type="term" value="F:RNA binding"/>
    <property type="evidence" value="ECO:0007669"/>
    <property type="project" value="UniProtKB-UniRule"/>
</dbReference>
<dbReference type="OrthoDB" id="277802at2759"/>
<dbReference type="SUPFAM" id="SSF54928">
    <property type="entry name" value="RNA-binding domain, RBD"/>
    <property type="match status" value="1"/>
</dbReference>